<dbReference type="InterPro" id="IPR000468">
    <property type="entry name" value="Barstar"/>
</dbReference>
<evidence type="ECO:0000256" key="1">
    <source>
        <dbReference type="ARBA" id="ARBA00006845"/>
    </source>
</evidence>
<dbReference type="Gene3D" id="3.30.370.10">
    <property type="entry name" value="Barstar-like"/>
    <property type="match status" value="1"/>
</dbReference>
<comment type="similarity">
    <text evidence="1">Belongs to the barstar family.</text>
</comment>
<dbReference type="InterPro" id="IPR035905">
    <property type="entry name" value="Barstar-like_sf"/>
</dbReference>
<evidence type="ECO:0000259" key="2">
    <source>
        <dbReference type="Pfam" id="PF01337"/>
    </source>
</evidence>
<dbReference type="SUPFAM" id="SSF52038">
    <property type="entry name" value="Barstar-related"/>
    <property type="match status" value="1"/>
</dbReference>
<accession>A0ABP4M1J9</accession>
<gene>
    <name evidence="3" type="ORF">GCM10009827_062530</name>
</gene>
<feature type="domain" description="Barstar (barnase inhibitor)" evidence="2">
    <location>
        <begin position="10"/>
        <end position="88"/>
    </location>
</feature>
<reference evidence="4" key="1">
    <citation type="journal article" date="2019" name="Int. J. Syst. Evol. Microbiol.">
        <title>The Global Catalogue of Microorganisms (GCM) 10K type strain sequencing project: providing services to taxonomists for standard genome sequencing and annotation.</title>
        <authorList>
            <consortium name="The Broad Institute Genomics Platform"/>
            <consortium name="The Broad Institute Genome Sequencing Center for Infectious Disease"/>
            <person name="Wu L."/>
            <person name="Ma J."/>
        </authorList>
    </citation>
    <scope>NUCLEOTIDE SEQUENCE [LARGE SCALE GENOMIC DNA]</scope>
    <source>
        <strain evidence="4">JCM 15933</strain>
    </source>
</reference>
<proteinExistence type="inferred from homology"/>
<evidence type="ECO:0000313" key="3">
    <source>
        <dbReference type="EMBL" id="GAA1535694.1"/>
    </source>
</evidence>
<dbReference type="Proteomes" id="UP001501470">
    <property type="component" value="Unassembled WGS sequence"/>
</dbReference>
<dbReference type="EMBL" id="BAAAQD010000013">
    <property type="protein sequence ID" value="GAA1535694.1"/>
    <property type="molecule type" value="Genomic_DNA"/>
</dbReference>
<dbReference type="Pfam" id="PF01337">
    <property type="entry name" value="Barstar"/>
    <property type="match status" value="1"/>
</dbReference>
<name>A0ABP4M1J9_9ACTN</name>
<sequence>MVHYCRVVRVELDGNRIHSEADFHRQAAALLNFGPYYGANLDALWDRLSKDVQRPVRLVWNAARASRAAMGSRAFKRIEDVLRAAAAEDVAYGWTDRFTYQLA</sequence>
<comment type="caution">
    <text evidence="3">The sequence shown here is derived from an EMBL/GenBank/DDBJ whole genome shotgun (WGS) entry which is preliminary data.</text>
</comment>
<evidence type="ECO:0000313" key="4">
    <source>
        <dbReference type="Proteomes" id="UP001501470"/>
    </source>
</evidence>
<keyword evidence="4" id="KW-1185">Reference proteome</keyword>
<protein>
    <submittedName>
        <fullName evidence="3">Barstar family protein</fullName>
    </submittedName>
</protein>
<organism evidence="3 4">
    <name type="scientific">Dactylosporangium maewongense</name>
    <dbReference type="NCBI Taxonomy" id="634393"/>
    <lineage>
        <taxon>Bacteria</taxon>
        <taxon>Bacillati</taxon>
        <taxon>Actinomycetota</taxon>
        <taxon>Actinomycetes</taxon>
        <taxon>Micromonosporales</taxon>
        <taxon>Micromonosporaceae</taxon>
        <taxon>Dactylosporangium</taxon>
    </lineage>
</organism>